<keyword evidence="5" id="KW-1185">Reference proteome</keyword>
<dbReference type="AlphaFoldDB" id="I5ASL7"/>
<reference evidence="4 5" key="2">
    <citation type="submission" date="2012-02" db="EMBL/GenBank/DDBJ databases">
        <title>Improved High-Quality Draft sequence of Eubacterium cellulosolvens 6.</title>
        <authorList>
            <consortium name="US DOE Joint Genome Institute"/>
            <person name="Lucas S."/>
            <person name="Han J."/>
            <person name="Lapidus A."/>
            <person name="Cheng J.-F."/>
            <person name="Goodwin L."/>
            <person name="Pitluck S."/>
            <person name="Peters L."/>
            <person name="Mikhailova N."/>
            <person name="Gu W."/>
            <person name="Detter J.C."/>
            <person name="Han C."/>
            <person name="Tapia R."/>
            <person name="Land M."/>
            <person name="Hauser L."/>
            <person name="Kyrpides N."/>
            <person name="Ivanova N."/>
            <person name="Pagani I."/>
            <person name="Johnson E."/>
            <person name="Mukhopadhyay B."/>
            <person name="Anderson I."/>
            <person name="Woyke T."/>
        </authorList>
    </citation>
    <scope>NUCLEOTIDE SEQUENCE [LARGE SCALE GENOMIC DNA]</scope>
    <source>
        <strain evidence="4 5">6</strain>
    </source>
</reference>
<reference evidence="4 5" key="1">
    <citation type="submission" date="2010-08" db="EMBL/GenBank/DDBJ databases">
        <authorList>
            <consortium name="US DOE Joint Genome Institute (JGI-PGF)"/>
            <person name="Lucas S."/>
            <person name="Copeland A."/>
            <person name="Lapidus A."/>
            <person name="Cheng J.-F."/>
            <person name="Bruce D."/>
            <person name="Goodwin L."/>
            <person name="Pitluck S."/>
            <person name="Land M.L."/>
            <person name="Hauser L."/>
            <person name="Chang Y.-J."/>
            <person name="Anderson I.J."/>
            <person name="Johnson E."/>
            <person name="Mulhopadhyay B."/>
            <person name="Kyrpides N."/>
            <person name="Woyke T.J."/>
        </authorList>
    </citation>
    <scope>NUCLEOTIDE SEQUENCE [LARGE SCALE GENOMIC DNA]</scope>
    <source>
        <strain evidence="4 5">6</strain>
    </source>
</reference>
<evidence type="ECO:0000256" key="1">
    <source>
        <dbReference type="ARBA" id="ARBA00007362"/>
    </source>
</evidence>
<dbReference type="eggNOG" id="COG2076">
    <property type="taxonomic scope" value="Bacteria"/>
</dbReference>
<evidence type="ECO:0000259" key="3">
    <source>
        <dbReference type="Pfam" id="PF00892"/>
    </source>
</evidence>
<dbReference type="Gene3D" id="1.10.3730.20">
    <property type="match status" value="1"/>
</dbReference>
<dbReference type="SUPFAM" id="SSF103481">
    <property type="entry name" value="Multidrug resistance efflux transporter EmrE"/>
    <property type="match status" value="1"/>
</dbReference>
<feature type="transmembrane region" description="Helical" evidence="2">
    <location>
        <begin position="100"/>
        <end position="119"/>
    </location>
</feature>
<dbReference type="Proteomes" id="UP000005753">
    <property type="component" value="Chromosome"/>
</dbReference>
<evidence type="ECO:0000256" key="2">
    <source>
        <dbReference type="SAM" id="Phobius"/>
    </source>
</evidence>
<dbReference type="Pfam" id="PF00892">
    <property type="entry name" value="EamA"/>
    <property type="match status" value="1"/>
</dbReference>
<keyword evidence="2" id="KW-1133">Transmembrane helix</keyword>
<dbReference type="GO" id="GO:0016020">
    <property type="term" value="C:membrane"/>
    <property type="evidence" value="ECO:0007669"/>
    <property type="project" value="InterPro"/>
</dbReference>
<dbReference type="InterPro" id="IPR000620">
    <property type="entry name" value="EamA_dom"/>
</dbReference>
<dbReference type="STRING" id="633697.EubceDRAFT1_0965"/>
<comment type="similarity">
    <text evidence="1">Belongs to the EamA transporter family.</text>
</comment>
<feature type="transmembrane region" description="Helical" evidence="2">
    <location>
        <begin position="75"/>
        <end position="94"/>
    </location>
</feature>
<accession>I5ASL7</accession>
<evidence type="ECO:0000313" key="5">
    <source>
        <dbReference type="Proteomes" id="UP000005753"/>
    </source>
</evidence>
<evidence type="ECO:0000313" key="4">
    <source>
        <dbReference type="EMBL" id="EIM56790.1"/>
    </source>
</evidence>
<proteinExistence type="inferred from homology"/>
<organism evidence="4 5">
    <name type="scientific">Eubacterium cellulosolvens (strain ATCC 43171 / JCM 9499 / 6)</name>
    <name type="common">Cillobacterium cellulosolvens</name>
    <dbReference type="NCBI Taxonomy" id="633697"/>
    <lineage>
        <taxon>Bacteria</taxon>
        <taxon>Bacillati</taxon>
        <taxon>Bacillota</taxon>
        <taxon>Clostridia</taxon>
        <taxon>Eubacteriales</taxon>
        <taxon>Eubacteriaceae</taxon>
        <taxon>Eubacterium</taxon>
    </lineage>
</organism>
<name>I5ASL7_EUBC6</name>
<keyword evidence="2" id="KW-0812">Transmembrane</keyword>
<dbReference type="EMBL" id="CM001487">
    <property type="protein sequence ID" value="EIM56790.1"/>
    <property type="molecule type" value="Genomic_DNA"/>
</dbReference>
<keyword evidence="2" id="KW-0472">Membrane</keyword>
<feature type="transmembrane region" description="Helical" evidence="2">
    <location>
        <begin position="12"/>
        <end position="32"/>
    </location>
</feature>
<sequence length="126" mass="14297">MEKEKKNKTNRWGWFLFLHLALLVYASCSIFSKMASRQEFMSVKFILFYAGVIFVLGVYAVLWQQVIKHMPVTTAYANKAVTIGWGIVLGHFVFHEKVSVRQILAAVIIVIGAVLYVIADGEDEVK</sequence>
<gene>
    <name evidence="4" type="ORF">EubceDRAFT1_0965</name>
</gene>
<feature type="domain" description="EamA" evidence="3">
    <location>
        <begin position="20"/>
        <end position="117"/>
    </location>
</feature>
<feature type="transmembrane region" description="Helical" evidence="2">
    <location>
        <begin position="44"/>
        <end position="63"/>
    </location>
</feature>
<protein>
    <submittedName>
        <fullName evidence="4">EamA-like transporter family</fullName>
    </submittedName>
</protein>
<dbReference type="InterPro" id="IPR037185">
    <property type="entry name" value="EmrE-like"/>
</dbReference>
<dbReference type="OrthoDB" id="3192564at2"/>
<dbReference type="HOGENOM" id="CLU_142762_0_0_9"/>